<feature type="compositionally biased region" description="Low complexity" evidence="9">
    <location>
        <begin position="390"/>
        <end position="410"/>
    </location>
</feature>
<evidence type="ECO:0000256" key="1">
    <source>
        <dbReference type="ARBA" id="ARBA00012513"/>
    </source>
</evidence>
<keyword evidence="10" id="KW-0472">Membrane</keyword>
<keyword evidence="10" id="KW-1133">Transmembrane helix</keyword>
<evidence type="ECO:0000256" key="3">
    <source>
        <dbReference type="ARBA" id="ARBA00022679"/>
    </source>
</evidence>
<dbReference type="Pfam" id="PF00069">
    <property type="entry name" value="Pkinase"/>
    <property type="match status" value="1"/>
</dbReference>
<evidence type="ECO:0000256" key="9">
    <source>
        <dbReference type="SAM" id="MobiDB-lite"/>
    </source>
</evidence>
<evidence type="ECO:0000256" key="6">
    <source>
        <dbReference type="ARBA" id="ARBA00022840"/>
    </source>
</evidence>
<feature type="compositionally biased region" description="Low complexity" evidence="9">
    <location>
        <begin position="332"/>
        <end position="344"/>
    </location>
</feature>
<dbReference type="EC" id="2.7.11.1" evidence="1"/>
<keyword evidence="8" id="KW-0175">Coiled coil</keyword>
<feature type="region of interest" description="Disordered" evidence="9">
    <location>
        <begin position="302"/>
        <end position="356"/>
    </location>
</feature>
<keyword evidence="13" id="KW-1185">Reference proteome</keyword>
<dbReference type="Gene3D" id="3.30.200.20">
    <property type="entry name" value="Phosphorylase Kinase, domain 1"/>
    <property type="match status" value="1"/>
</dbReference>
<keyword evidence="3" id="KW-0808">Transferase</keyword>
<keyword evidence="5 12" id="KW-0418">Kinase</keyword>
<dbReference type="SMART" id="SM00220">
    <property type="entry name" value="S_TKc"/>
    <property type="match status" value="1"/>
</dbReference>
<name>A0AA89QSZ0_STRCU</name>
<evidence type="ECO:0000256" key="4">
    <source>
        <dbReference type="ARBA" id="ARBA00022741"/>
    </source>
</evidence>
<dbReference type="PROSITE" id="PS00108">
    <property type="entry name" value="PROTEIN_KINASE_ST"/>
    <property type="match status" value="1"/>
</dbReference>
<protein>
    <recommendedName>
        <fullName evidence="1">non-specific serine/threonine protein kinase</fullName>
        <ecNumber evidence="1">2.7.11.1</ecNumber>
    </recommendedName>
</protein>
<feature type="coiled-coil region" evidence="8">
    <location>
        <begin position="446"/>
        <end position="473"/>
    </location>
</feature>
<gene>
    <name evidence="12" type="ORF">HNR72_008011</name>
</gene>
<dbReference type="CDD" id="cd14014">
    <property type="entry name" value="STKc_PknB_like"/>
    <property type="match status" value="1"/>
</dbReference>
<keyword evidence="10" id="KW-0812">Transmembrane</keyword>
<dbReference type="GO" id="GO:0004674">
    <property type="term" value="F:protein serine/threonine kinase activity"/>
    <property type="evidence" value="ECO:0007669"/>
    <property type="project" value="UniProtKB-KW"/>
</dbReference>
<organism evidence="12 13">
    <name type="scientific">Streptomyces collinus</name>
    <dbReference type="NCBI Taxonomy" id="42684"/>
    <lineage>
        <taxon>Bacteria</taxon>
        <taxon>Bacillati</taxon>
        <taxon>Actinomycetota</taxon>
        <taxon>Actinomycetes</taxon>
        <taxon>Kitasatosporales</taxon>
        <taxon>Streptomycetaceae</taxon>
        <taxon>Streptomyces</taxon>
    </lineage>
</organism>
<sequence>MKQSPADQGGARLLAGRYRLVEQLGHGGMGTVWRAHDELLDREVAVKEVSVSGLPPEEQSVLHVRMQQEARAAARIKHPGVIMVYDVLEESGRPWIVMELIDGQSLADIIDTEGTLLPRDAARIGAVVVAALDKSHQLGVLHRDVKPANVLLERSGRVVLTDFGIALFEGSPGLTRTGDIVGSPDYLAPERATGHRPGPPSDLWSLGATLYAAVEGQSPFRRTSTLGTLQAVITDPLPEPRHAGRLAPVIAMLLRKDPDARPSAPQTQHMLEEVAAGATATDETHPATQVVPSQETEAIAEAPAGQTSQLTPPTARPPYDAEAPDRRRETARGTPPTATAPSTRNSHPEEMRRAGGGRRTRLLVILAAALAIVVIAGLVWTLTSKSGNKPATSPQTTTSASPSVTAPSPADQASSLDQLLDRSAGSRSSVVSAVKAVEACSSPASVSAASTALKNAEQERSTLISELDALDLSRVSGSADATTHLRTAWQHSQDADAAYAAWADAMASGGCTPGSAPHDDNYKTASASSSQATSAKNAFIQRWNPIAERYGLPTRTSDRI</sequence>
<evidence type="ECO:0000313" key="13">
    <source>
        <dbReference type="Proteomes" id="UP000579531"/>
    </source>
</evidence>
<dbReference type="EMBL" id="JACHLX010000002">
    <property type="protein sequence ID" value="MBB5816889.1"/>
    <property type="molecule type" value="Genomic_DNA"/>
</dbReference>
<dbReference type="InterPro" id="IPR000719">
    <property type="entry name" value="Prot_kinase_dom"/>
</dbReference>
<comment type="caution">
    <text evidence="12">The sequence shown here is derived from an EMBL/GenBank/DDBJ whole genome shotgun (WGS) entry which is preliminary data.</text>
</comment>
<dbReference type="PROSITE" id="PS00107">
    <property type="entry name" value="PROTEIN_KINASE_ATP"/>
    <property type="match status" value="1"/>
</dbReference>
<feature type="binding site" evidence="7">
    <location>
        <position position="47"/>
    </location>
    <ligand>
        <name>ATP</name>
        <dbReference type="ChEBI" id="CHEBI:30616"/>
    </ligand>
</feature>
<dbReference type="Proteomes" id="UP000579531">
    <property type="component" value="Unassembled WGS sequence"/>
</dbReference>
<dbReference type="InterPro" id="IPR017441">
    <property type="entry name" value="Protein_kinase_ATP_BS"/>
</dbReference>
<dbReference type="Gene3D" id="1.10.510.10">
    <property type="entry name" value="Transferase(Phosphotransferase) domain 1"/>
    <property type="match status" value="1"/>
</dbReference>
<evidence type="ECO:0000259" key="11">
    <source>
        <dbReference type="PROSITE" id="PS50011"/>
    </source>
</evidence>
<feature type="region of interest" description="Disordered" evidence="9">
    <location>
        <begin position="384"/>
        <end position="421"/>
    </location>
</feature>
<evidence type="ECO:0000256" key="8">
    <source>
        <dbReference type="SAM" id="Coils"/>
    </source>
</evidence>
<dbReference type="GO" id="GO:0005524">
    <property type="term" value="F:ATP binding"/>
    <property type="evidence" value="ECO:0007669"/>
    <property type="project" value="UniProtKB-UniRule"/>
</dbReference>
<dbReference type="RefSeq" id="WP_184854659.1">
    <property type="nucleotide sequence ID" value="NZ_BAABFE010000021.1"/>
</dbReference>
<dbReference type="PANTHER" id="PTHR43289">
    <property type="entry name" value="MITOGEN-ACTIVATED PROTEIN KINASE KINASE KINASE 20-RELATED"/>
    <property type="match status" value="1"/>
</dbReference>
<dbReference type="SUPFAM" id="SSF56112">
    <property type="entry name" value="Protein kinase-like (PK-like)"/>
    <property type="match status" value="1"/>
</dbReference>
<evidence type="ECO:0000256" key="10">
    <source>
        <dbReference type="SAM" id="Phobius"/>
    </source>
</evidence>
<evidence type="ECO:0000256" key="5">
    <source>
        <dbReference type="ARBA" id="ARBA00022777"/>
    </source>
</evidence>
<accession>A0AA89QSZ0</accession>
<feature type="domain" description="Protein kinase" evidence="11">
    <location>
        <begin position="18"/>
        <end position="288"/>
    </location>
</feature>
<dbReference type="InterPro" id="IPR008271">
    <property type="entry name" value="Ser/Thr_kinase_AS"/>
</dbReference>
<dbReference type="PANTHER" id="PTHR43289:SF6">
    <property type="entry name" value="SERINE_THREONINE-PROTEIN KINASE NEKL-3"/>
    <property type="match status" value="1"/>
</dbReference>
<keyword evidence="2 12" id="KW-0723">Serine/threonine-protein kinase</keyword>
<proteinExistence type="predicted"/>
<reference evidence="12 13" key="1">
    <citation type="submission" date="2020-08" db="EMBL/GenBank/DDBJ databases">
        <title>Sequencing the genomes of 1000 actinobacteria strains.</title>
        <authorList>
            <person name="Klenk H.-P."/>
        </authorList>
    </citation>
    <scope>NUCLEOTIDE SEQUENCE [LARGE SCALE GENOMIC DNA]</scope>
    <source>
        <strain evidence="12 13">DSM 40129</strain>
    </source>
</reference>
<evidence type="ECO:0000256" key="7">
    <source>
        <dbReference type="PROSITE-ProRule" id="PRU10141"/>
    </source>
</evidence>
<keyword evidence="4 7" id="KW-0547">Nucleotide-binding</keyword>
<keyword evidence="6 7" id="KW-0067">ATP-binding</keyword>
<dbReference type="GeneID" id="93835841"/>
<dbReference type="PROSITE" id="PS50011">
    <property type="entry name" value="PROTEIN_KINASE_DOM"/>
    <property type="match status" value="1"/>
</dbReference>
<feature type="transmembrane region" description="Helical" evidence="10">
    <location>
        <begin position="362"/>
        <end position="382"/>
    </location>
</feature>
<dbReference type="InterPro" id="IPR011009">
    <property type="entry name" value="Kinase-like_dom_sf"/>
</dbReference>
<evidence type="ECO:0000256" key="2">
    <source>
        <dbReference type="ARBA" id="ARBA00022527"/>
    </source>
</evidence>
<evidence type="ECO:0000313" key="12">
    <source>
        <dbReference type="EMBL" id="MBB5816889.1"/>
    </source>
</evidence>
<dbReference type="AlphaFoldDB" id="A0AA89QSZ0"/>